<name>A0A4R3JW90_9PROT</name>
<dbReference type="AlphaFoldDB" id="A0A4R3JW90"/>
<dbReference type="InterPro" id="IPR030906">
    <property type="entry name" value="Surf_polysacc"/>
</dbReference>
<dbReference type="Proteomes" id="UP000295135">
    <property type="component" value="Unassembled WGS sequence"/>
</dbReference>
<organism evidence="1 2">
    <name type="scientific">Sulfuritortus calidifontis</name>
    <dbReference type="NCBI Taxonomy" id="1914471"/>
    <lineage>
        <taxon>Bacteria</taxon>
        <taxon>Pseudomonadati</taxon>
        <taxon>Pseudomonadota</taxon>
        <taxon>Betaproteobacteria</taxon>
        <taxon>Nitrosomonadales</taxon>
        <taxon>Thiobacillaceae</taxon>
        <taxon>Sulfuritortus</taxon>
    </lineage>
</organism>
<gene>
    <name evidence="1" type="ORF">EDC61_105141</name>
</gene>
<dbReference type="EMBL" id="SLZY01000005">
    <property type="protein sequence ID" value="TCS72486.1"/>
    <property type="molecule type" value="Genomic_DNA"/>
</dbReference>
<keyword evidence="2" id="KW-1185">Reference proteome</keyword>
<evidence type="ECO:0000313" key="2">
    <source>
        <dbReference type="Proteomes" id="UP000295135"/>
    </source>
</evidence>
<proteinExistence type="predicted"/>
<comment type="caution">
    <text evidence="1">The sequence shown here is derived from an EMBL/GenBank/DDBJ whole genome shotgun (WGS) entry which is preliminary data.</text>
</comment>
<evidence type="ECO:0000313" key="1">
    <source>
        <dbReference type="EMBL" id="TCS72486.1"/>
    </source>
</evidence>
<dbReference type="RefSeq" id="WP_126463543.1">
    <property type="nucleotide sequence ID" value="NZ_AP018721.1"/>
</dbReference>
<sequence>MHNLVIREIKKSSHSDNEHAGRKVAVVIDNPLRDLRGLVLLAYQFAKRGATVFLVPMYQQGYDLPLLAPDLVVMNYARESNRSLLESYRTLGFRVAVLDTEGGVLSECGLDSPTNWANSFRNSGLAALVDDYCFWGEAVQSAFRLYSGINESGLAVTGCPRYDICNEPWARLLHYHRNGFVLVNTNFSAINPAFTRSAEDEQRLFRDQGWDAAYIQELFEELHEVFPRYLNTIETIARAMPNRVIQVRPHPFENGALYRKRFANISNVVIDGRGDIFDAIHGADCIVHLNCGSAIDAARMGKTPISMEFLNTEIMRRHAPLPSRISCHAANVDDLLDLINDPSLRAARYDLSKARHEIEPWYHLSDGKAAQRIAEFLLGRINKMPRRACRSLKAALRGGRSRPGIRQYLQGVLGLLIGSRTAAAVAVLLQRSRRGKVIDPVVVSELILRYRQLDGGPELQIRRLRSPIAGQPLSSFIITQA</sequence>
<accession>A0A4R3JW90</accession>
<reference evidence="1 2" key="1">
    <citation type="submission" date="2019-03" db="EMBL/GenBank/DDBJ databases">
        <title>Genomic Encyclopedia of Type Strains, Phase IV (KMG-IV): sequencing the most valuable type-strain genomes for metagenomic binning, comparative biology and taxonomic classification.</title>
        <authorList>
            <person name="Goeker M."/>
        </authorList>
    </citation>
    <scope>NUCLEOTIDE SEQUENCE [LARGE SCALE GENOMIC DNA]</scope>
    <source>
        <strain evidence="1 2">DSM 103923</strain>
    </source>
</reference>
<dbReference type="NCBIfam" id="TIGR04396">
    <property type="entry name" value="surf_polysacc"/>
    <property type="match status" value="1"/>
</dbReference>
<dbReference type="OrthoDB" id="5430637at2"/>
<protein>
    <submittedName>
        <fullName evidence="1">Surface carbohydrate biosynthesis protein</fullName>
    </submittedName>
</protein>